<evidence type="ECO:0000313" key="2">
    <source>
        <dbReference type="Proteomes" id="UP001357223"/>
    </source>
</evidence>
<reference evidence="1 2" key="1">
    <citation type="submission" date="2023-10" db="EMBL/GenBank/DDBJ databases">
        <title>Niallia locisalis sp.nov. isolated from a salt pond sample.</title>
        <authorList>
            <person name="Li X.-J."/>
            <person name="Dong L."/>
        </authorList>
    </citation>
    <scope>NUCLEOTIDE SEQUENCE [LARGE SCALE GENOMIC DNA]</scope>
    <source>
        <strain evidence="1 2">DSM 29761</strain>
    </source>
</reference>
<dbReference type="Gene3D" id="2.170.120.40">
    <property type="entry name" value="YbbR-like domain"/>
    <property type="match status" value="2"/>
</dbReference>
<keyword evidence="2" id="KW-1185">Reference proteome</keyword>
<protein>
    <submittedName>
        <fullName evidence="1">CdaR family protein</fullName>
    </submittedName>
</protein>
<organism evidence="1 2">
    <name type="scientific">Niallia oryzisoli</name>
    <dbReference type="NCBI Taxonomy" id="1737571"/>
    <lineage>
        <taxon>Bacteria</taxon>
        <taxon>Bacillati</taxon>
        <taxon>Bacillota</taxon>
        <taxon>Bacilli</taxon>
        <taxon>Bacillales</taxon>
        <taxon>Bacillaceae</taxon>
        <taxon>Niallia</taxon>
    </lineage>
</organism>
<dbReference type="Proteomes" id="UP001357223">
    <property type="component" value="Chromosome"/>
</dbReference>
<dbReference type="InterPro" id="IPR012505">
    <property type="entry name" value="YbbR"/>
</dbReference>
<dbReference type="InterPro" id="IPR053154">
    <property type="entry name" value="c-di-AMP_regulator"/>
</dbReference>
<dbReference type="Pfam" id="PF07949">
    <property type="entry name" value="YbbR"/>
    <property type="match status" value="4"/>
</dbReference>
<dbReference type="RefSeq" id="WP_338450574.1">
    <property type="nucleotide sequence ID" value="NZ_CP137640.1"/>
</dbReference>
<dbReference type="PANTHER" id="PTHR37804:SF1">
    <property type="entry name" value="CDAA REGULATORY PROTEIN CDAR"/>
    <property type="match status" value="1"/>
</dbReference>
<sequence length="423" mass="46142">MDKWLDQLTDSKLFMKLVALLLALLLFGTVYDSSKGTNDINVPGAEQSAVISDIPVKSYYDTDNLVITGVPETVEITLKGPTPNLQAAKTQRDFEVYADLSKVKVGKQRVRLQIKDLSDKLKATINPAYVDVNVQEKVTKEYTIDAEFNQKMVADGYEAGAPVVKPNKVKITGGKDVMDKISYVKAILELNKTVNETIEESARITVLDKNLNKLDVSVDHEVVNVTVPIKKLSKTVKIEVVEKGSPSEGVSIDSITLDTNEATISANQNVLDKTEAVRVEVDVSTVKENTELTLPVIISDEIKEVTPKTVKATVKVSTASEETATTEEEITKTLSKIPIRFTGLPENLSAVFRNPSSGSVDLTVTGTESELADIDESDFQLSVNAAELTEGEHELQLDVKGPENVTWSTAMNTITIAISEKQA</sequence>
<proteinExistence type="predicted"/>
<dbReference type="Gene3D" id="2.170.120.30">
    <property type="match status" value="2"/>
</dbReference>
<dbReference type="PANTHER" id="PTHR37804">
    <property type="entry name" value="CDAA REGULATORY PROTEIN CDAR"/>
    <property type="match status" value="1"/>
</dbReference>
<evidence type="ECO:0000313" key="1">
    <source>
        <dbReference type="EMBL" id="WVX81662.1"/>
    </source>
</evidence>
<gene>
    <name evidence="1" type="ORF">R4Z09_01025</name>
</gene>
<accession>A0ABZ2CD17</accession>
<dbReference type="EMBL" id="CP137640">
    <property type="protein sequence ID" value="WVX81662.1"/>
    <property type="molecule type" value="Genomic_DNA"/>
</dbReference>
<name>A0ABZ2CD17_9BACI</name>